<dbReference type="STRING" id="1028.SAMN05661096_03686"/>
<evidence type="ECO:0000259" key="2">
    <source>
        <dbReference type="Pfam" id="PF00535"/>
    </source>
</evidence>
<dbReference type="PANTHER" id="PTHR43630">
    <property type="entry name" value="POLY-BETA-1,6-N-ACETYL-D-GLUCOSAMINE SYNTHASE"/>
    <property type="match status" value="1"/>
</dbReference>
<keyword evidence="3" id="KW-0808">Transferase</keyword>
<accession>A0A1X7LBJ3</accession>
<feature type="domain" description="Glycosyltransferase 2-like" evidence="2">
    <location>
        <begin position="19"/>
        <end position="144"/>
    </location>
</feature>
<dbReference type="CDD" id="cd02511">
    <property type="entry name" value="Beta4Glucosyltransferase"/>
    <property type="match status" value="1"/>
</dbReference>
<dbReference type="Pfam" id="PF00535">
    <property type="entry name" value="Glycos_transf_2"/>
    <property type="match status" value="1"/>
</dbReference>
<dbReference type="InterPro" id="IPR029044">
    <property type="entry name" value="Nucleotide-diphossugar_trans"/>
</dbReference>
<proteinExistence type="inferred from homology"/>
<protein>
    <submittedName>
        <fullName evidence="3">Glycosyltransferase involved in cell wall bisynthesis</fullName>
    </submittedName>
</protein>
<dbReference type="SUPFAM" id="SSF53448">
    <property type="entry name" value="Nucleotide-diphospho-sugar transferases"/>
    <property type="match status" value="1"/>
</dbReference>
<keyword evidence="4" id="KW-1185">Reference proteome</keyword>
<evidence type="ECO:0000313" key="4">
    <source>
        <dbReference type="Proteomes" id="UP000193804"/>
    </source>
</evidence>
<dbReference type="Proteomes" id="UP000193804">
    <property type="component" value="Unassembled WGS sequence"/>
</dbReference>
<dbReference type="AlphaFoldDB" id="A0A1X7LBJ3"/>
<comment type="similarity">
    <text evidence="1">Belongs to the glycosyltransferase 2 family. WaaE/KdtX subfamily.</text>
</comment>
<organism evidence="3 4">
    <name type="scientific">Marivirga sericea</name>
    <dbReference type="NCBI Taxonomy" id="1028"/>
    <lineage>
        <taxon>Bacteria</taxon>
        <taxon>Pseudomonadati</taxon>
        <taxon>Bacteroidota</taxon>
        <taxon>Cytophagia</taxon>
        <taxon>Cytophagales</taxon>
        <taxon>Marivirgaceae</taxon>
        <taxon>Marivirga</taxon>
    </lineage>
</organism>
<dbReference type="EMBL" id="FXAW01000009">
    <property type="protein sequence ID" value="SMG50539.1"/>
    <property type="molecule type" value="Genomic_DNA"/>
</dbReference>
<reference evidence="4" key="1">
    <citation type="submission" date="2017-04" db="EMBL/GenBank/DDBJ databases">
        <authorList>
            <person name="Varghese N."/>
            <person name="Submissions S."/>
        </authorList>
    </citation>
    <scope>NUCLEOTIDE SEQUENCE [LARGE SCALE GENOMIC DNA]</scope>
    <source>
        <strain evidence="4">DSM 4125</strain>
    </source>
</reference>
<sequence>MIVGFFNFLNTNYLKIKLSAVVITFNEEKNIRRCLSSLTKVADEIIVVDSFSSDRTEEICSEFHCEFKKNPFEGHIQQKNFAVQQASNEYVLSLDADEELSEELIDSILSVKTNWEYDAYFFNRLSSYCGKFFRHGSWYPDQKVRLFDRRLAEWGGTNPHDKIILSSSSKKHLKGDLLHYTYHTIEEHLKQVNYFSTVAAKAAYDQGKRFTLFKLIFKPFWRFFRDYFLKHGFLGGYRGLTICLLTAVETYLKIIKLWEIERAKKTNSQH</sequence>
<name>A0A1X7LBJ3_9BACT</name>
<dbReference type="GO" id="GO:0016740">
    <property type="term" value="F:transferase activity"/>
    <property type="evidence" value="ECO:0007669"/>
    <property type="project" value="UniProtKB-KW"/>
</dbReference>
<gene>
    <name evidence="3" type="ORF">SAMN05661096_03686</name>
</gene>
<evidence type="ECO:0000256" key="1">
    <source>
        <dbReference type="ARBA" id="ARBA00038494"/>
    </source>
</evidence>
<dbReference type="PANTHER" id="PTHR43630:SF2">
    <property type="entry name" value="GLYCOSYLTRANSFERASE"/>
    <property type="match status" value="1"/>
</dbReference>
<evidence type="ECO:0000313" key="3">
    <source>
        <dbReference type="EMBL" id="SMG50539.1"/>
    </source>
</evidence>
<dbReference type="Gene3D" id="3.90.550.10">
    <property type="entry name" value="Spore Coat Polysaccharide Biosynthesis Protein SpsA, Chain A"/>
    <property type="match status" value="1"/>
</dbReference>
<dbReference type="InterPro" id="IPR001173">
    <property type="entry name" value="Glyco_trans_2-like"/>
</dbReference>